<keyword evidence="3" id="KW-1185">Reference proteome</keyword>
<feature type="region of interest" description="Disordered" evidence="1">
    <location>
        <begin position="58"/>
        <end position="82"/>
    </location>
</feature>
<dbReference type="EMBL" id="JABFUD020000008">
    <property type="protein sequence ID" value="KAI5076345.1"/>
    <property type="molecule type" value="Genomic_DNA"/>
</dbReference>
<sequence length="135" mass="14832">MYRFPAWQPGPPRGIELPLPVRVKKVEGGESRSSALCAISTVGLKGFLVPTSADKGSKFRSLAPQGRTRQLEESSSPVLERSFETKRSTGSFPVSLLDDYGGYHQRALCQNCSIYVILRFCKSGIRGQAHVGVWC</sequence>
<organism evidence="2 3">
    <name type="scientific">Adiantum capillus-veneris</name>
    <name type="common">Maidenhair fern</name>
    <dbReference type="NCBI Taxonomy" id="13818"/>
    <lineage>
        <taxon>Eukaryota</taxon>
        <taxon>Viridiplantae</taxon>
        <taxon>Streptophyta</taxon>
        <taxon>Embryophyta</taxon>
        <taxon>Tracheophyta</taxon>
        <taxon>Polypodiopsida</taxon>
        <taxon>Polypodiidae</taxon>
        <taxon>Polypodiales</taxon>
        <taxon>Pteridineae</taxon>
        <taxon>Pteridaceae</taxon>
        <taxon>Vittarioideae</taxon>
        <taxon>Adiantum</taxon>
    </lineage>
</organism>
<evidence type="ECO:0000256" key="1">
    <source>
        <dbReference type="SAM" id="MobiDB-lite"/>
    </source>
</evidence>
<dbReference type="AlphaFoldDB" id="A0A9D4ZKN9"/>
<comment type="caution">
    <text evidence="2">The sequence shown here is derived from an EMBL/GenBank/DDBJ whole genome shotgun (WGS) entry which is preliminary data.</text>
</comment>
<accession>A0A9D4ZKN9</accession>
<dbReference type="Proteomes" id="UP000886520">
    <property type="component" value="Chromosome 8"/>
</dbReference>
<reference evidence="2" key="1">
    <citation type="submission" date="2021-01" db="EMBL/GenBank/DDBJ databases">
        <title>Adiantum capillus-veneris genome.</title>
        <authorList>
            <person name="Fang Y."/>
            <person name="Liao Q."/>
        </authorList>
    </citation>
    <scope>NUCLEOTIDE SEQUENCE</scope>
    <source>
        <strain evidence="2">H3</strain>
        <tissue evidence="2">Leaf</tissue>
    </source>
</reference>
<protein>
    <submittedName>
        <fullName evidence="2">Uncharacterized protein</fullName>
    </submittedName>
</protein>
<name>A0A9D4ZKN9_ADICA</name>
<evidence type="ECO:0000313" key="2">
    <source>
        <dbReference type="EMBL" id="KAI5076345.1"/>
    </source>
</evidence>
<gene>
    <name evidence="2" type="ORF">GOP47_0008410</name>
</gene>
<proteinExistence type="predicted"/>
<evidence type="ECO:0000313" key="3">
    <source>
        <dbReference type="Proteomes" id="UP000886520"/>
    </source>
</evidence>